<evidence type="ECO:0000259" key="7">
    <source>
        <dbReference type="Pfam" id="PF17827"/>
    </source>
</evidence>
<evidence type="ECO:0000259" key="6">
    <source>
        <dbReference type="Pfam" id="PF05175"/>
    </source>
</evidence>
<dbReference type="GO" id="GO:0003676">
    <property type="term" value="F:nucleic acid binding"/>
    <property type="evidence" value="ECO:0007669"/>
    <property type="project" value="InterPro"/>
</dbReference>
<dbReference type="PROSITE" id="PS00092">
    <property type="entry name" value="N6_MTASE"/>
    <property type="match status" value="1"/>
</dbReference>
<evidence type="ECO:0000256" key="5">
    <source>
        <dbReference type="HAMAP-Rule" id="MF_02126"/>
    </source>
</evidence>
<dbReference type="EMBL" id="JAATHJ010000008">
    <property type="protein sequence ID" value="NJP37377.1"/>
    <property type="molecule type" value="Genomic_DNA"/>
</dbReference>
<dbReference type="AlphaFoldDB" id="A0A969PNC0"/>
<keyword evidence="3 5" id="KW-0949">S-adenosyl-L-methionine</keyword>
<dbReference type="EC" id="2.1.1.297" evidence="5"/>
<evidence type="ECO:0000256" key="3">
    <source>
        <dbReference type="ARBA" id="ARBA00022691"/>
    </source>
</evidence>
<comment type="similarity">
    <text evidence="5">Belongs to the protein N5-glutamine methyltransferase family. PrmC subfamily.</text>
</comment>
<dbReference type="InterPro" id="IPR007848">
    <property type="entry name" value="Small_mtfrase_dom"/>
</dbReference>
<dbReference type="InterPro" id="IPR029063">
    <property type="entry name" value="SAM-dependent_MTases_sf"/>
</dbReference>
<evidence type="ECO:0000256" key="4">
    <source>
        <dbReference type="ARBA" id="ARBA00048391"/>
    </source>
</evidence>
<dbReference type="InterPro" id="IPR002052">
    <property type="entry name" value="DNA_methylase_N6_adenine_CS"/>
</dbReference>
<accession>A0A969PNC0</accession>
<proteinExistence type="inferred from homology"/>
<name>A0A969PNC0_9BACI</name>
<feature type="domain" description="Release factor glutamine methyltransferase N-terminal" evidence="7">
    <location>
        <begin position="8"/>
        <end position="76"/>
    </location>
</feature>
<organism evidence="8 9">
    <name type="scientific">Alkalicoccus luteus</name>
    <dbReference type="NCBI Taxonomy" id="1237094"/>
    <lineage>
        <taxon>Bacteria</taxon>
        <taxon>Bacillati</taxon>
        <taxon>Bacillota</taxon>
        <taxon>Bacilli</taxon>
        <taxon>Bacillales</taxon>
        <taxon>Bacillaceae</taxon>
        <taxon>Alkalicoccus</taxon>
    </lineage>
</organism>
<feature type="domain" description="Methyltransferase small" evidence="6">
    <location>
        <begin position="99"/>
        <end position="193"/>
    </location>
</feature>
<dbReference type="NCBIfam" id="TIGR03534">
    <property type="entry name" value="RF_mod_PrmC"/>
    <property type="match status" value="1"/>
</dbReference>
<feature type="binding site" evidence="5">
    <location>
        <position position="185"/>
    </location>
    <ligand>
        <name>S-adenosyl-L-methionine</name>
        <dbReference type="ChEBI" id="CHEBI:59789"/>
    </ligand>
</feature>
<dbReference type="HAMAP" id="MF_02126">
    <property type="entry name" value="RF_methyltr_PrmC"/>
    <property type="match status" value="1"/>
</dbReference>
<comment type="caution">
    <text evidence="5">Lacks conserved residue(s) required for the propagation of feature annotation.</text>
</comment>
<evidence type="ECO:0000256" key="1">
    <source>
        <dbReference type="ARBA" id="ARBA00022603"/>
    </source>
</evidence>
<dbReference type="Pfam" id="PF05175">
    <property type="entry name" value="MTS"/>
    <property type="match status" value="1"/>
</dbReference>
<dbReference type="GO" id="GO:0032259">
    <property type="term" value="P:methylation"/>
    <property type="evidence" value="ECO:0007669"/>
    <property type="project" value="UniProtKB-KW"/>
</dbReference>
<reference evidence="8 9" key="1">
    <citation type="submission" date="2020-03" db="EMBL/GenBank/DDBJ databases">
        <title>Assessment of the enzymatic potential of alkaline-tolerant lipase obtained from Bacillus luteus H11 (technogenic soil) for the bioremediation of saline soils contaminated with petroleum substances.</title>
        <authorList>
            <person name="Kalwasinska A."/>
        </authorList>
    </citation>
    <scope>NUCLEOTIDE SEQUENCE [LARGE SCALE GENOMIC DNA]</scope>
    <source>
        <strain evidence="8 9">H11</strain>
    </source>
</reference>
<keyword evidence="1 5" id="KW-0489">Methyltransferase</keyword>
<keyword evidence="9" id="KW-1185">Reference proteome</keyword>
<dbReference type="CDD" id="cd02440">
    <property type="entry name" value="AdoMet_MTases"/>
    <property type="match status" value="1"/>
</dbReference>
<comment type="catalytic activity">
    <reaction evidence="4 5">
        <text>L-glutaminyl-[peptide chain release factor] + S-adenosyl-L-methionine = N(5)-methyl-L-glutaminyl-[peptide chain release factor] + S-adenosyl-L-homocysteine + H(+)</text>
        <dbReference type="Rhea" id="RHEA:42896"/>
        <dbReference type="Rhea" id="RHEA-COMP:10271"/>
        <dbReference type="Rhea" id="RHEA-COMP:10272"/>
        <dbReference type="ChEBI" id="CHEBI:15378"/>
        <dbReference type="ChEBI" id="CHEBI:30011"/>
        <dbReference type="ChEBI" id="CHEBI:57856"/>
        <dbReference type="ChEBI" id="CHEBI:59789"/>
        <dbReference type="ChEBI" id="CHEBI:61891"/>
        <dbReference type="EC" id="2.1.1.297"/>
    </reaction>
</comment>
<feature type="binding site" evidence="5">
    <location>
        <begin position="185"/>
        <end position="188"/>
    </location>
    <ligand>
        <name>substrate</name>
    </ligand>
</feature>
<dbReference type="InterPro" id="IPR040758">
    <property type="entry name" value="PrmC_N"/>
</dbReference>
<dbReference type="InterPro" id="IPR004556">
    <property type="entry name" value="HemK-like"/>
</dbReference>
<dbReference type="PANTHER" id="PTHR18895">
    <property type="entry name" value="HEMK METHYLTRANSFERASE"/>
    <property type="match status" value="1"/>
</dbReference>
<evidence type="ECO:0000313" key="9">
    <source>
        <dbReference type="Proteomes" id="UP000752012"/>
    </source>
</evidence>
<dbReference type="PANTHER" id="PTHR18895:SF74">
    <property type="entry name" value="MTRF1L RELEASE FACTOR GLUTAMINE METHYLTRANSFERASE"/>
    <property type="match status" value="1"/>
</dbReference>
<protein>
    <recommendedName>
        <fullName evidence="5">Release factor glutamine methyltransferase</fullName>
        <shortName evidence="5">RF MTase</shortName>
        <ecNumber evidence="5">2.1.1.297</ecNumber>
    </recommendedName>
    <alternativeName>
        <fullName evidence="5">N5-glutamine methyltransferase PrmC</fullName>
    </alternativeName>
    <alternativeName>
        <fullName evidence="5">Protein-(glutamine-N5) MTase PrmC</fullName>
    </alternativeName>
    <alternativeName>
        <fullName evidence="5">Protein-glutamine N-methyltransferase PrmC</fullName>
    </alternativeName>
</protein>
<feature type="binding site" evidence="5">
    <location>
        <position position="143"/>
    </location>
    <ligand>
        <name>S-adenosyl-L-methionine</name>
        <dbReference type="ChEBI" id="CHEBI:59789"/>
    </ligand>
</feature>
<sequence>MSMTMMFEALSRASSFLEEAGEETEIASILLQHHTGYSRARLLAEMRSQIDESLLERYMEDVRTAASGVPVQHITGSEQFYGRRFHVNPDVLIPRPETEELVQHMLEQCRKPDASIVDIGTGSGIIAITLALELPESSVTAVDISERALATAERNAASLQADVTFLLGDLVSPVAGRTFDVLVSNPPYIPEGDRQSMKRNVTEHEPEGALFAGEDGLVIYRKLAASLPEMLTADGIAAFEIGDGQGEAVASLMKHALPEADVTVLRDINDRERIISVIRQPVRIRG</sequence>
<dbReference type="InterPro" id="IPR050320">
    <property type="entry name" value="N5-glutamine_MTase"/>
</dbReference>
<comment type="caution">
    <text evidence="8">The sequence shown here is derived from an EMBL/GenBank/DDBJ whole genome shotgun (WGS) entry which is preliminary data.</text>
</comment>
<dbReference type="Pfam" id="PF17827">
    <property type="entry name" value="PrmC_N"/>
    <property type="match status" value="1"/>
</dbReference>
<comment type="function">
    <text evidence="5">Methylates the class 1 translation termination release factors RF1/PrfA and RF2/PrfB on the glutamine residue of the universally conserved GGQ motif.</text>
</comment>
<dbReference type="Gene3D" id="3.40.50.150">
    <property type="entry name" value="Vaccinia Virus protein VP39"/>
    <property type="match status" value="1"/>
</dbReference>
<feature type="binding site" evidence="5">
    <location>
        <begin position="120"/>
        <end position="124"/>
    </location>
    <ligand>
        <name>S-adenosyl-L-methionine</name>
        <dbReference type="ChEBI" id="CHEBI:59789"/>
    </ligand>
</feature>
<dbReference type="NCBIfam" id="TIGR00536">
    <property type="entry name" value="hemK_fam"/>
    <property type="match status" value="1"/>
</dbReference>
<dbReference type="GO" id="GO:0102559">
    <property type="term" value="F:peptide chain release factor N(5)-glutamine methyltransferase activity"/>
    <property type="evidence" value="ECO:0007669"/>
    <property type="project" value="UniProtKB-EC"/>
</dbReference>
<dbReference type="InterPro" id="IPR019874">
    <property type="entry name" value="RF_methyltr_PrmC"/>
</dbReference>
<dbReference type="Gene3D" id="1.10.8.10">
    <property type="entry name" value="DNA helicase RuvA subunit, C-terminal domain"/>
    <property type="match status" value="1"/>
</dbReference>
<keyword evidence="2 5" id="KW-0808">Transferase</keyword>
<dbReference type="SUPFAM" id="SSF53335">
    <property type="entry name" value="S-adenosyl-L-methionine-dependent methyltransferases"/>
    <property type="match status" value="1"/>
</dbReference>
<evidence type="ECO:0000313" key="8">
    <source>
        <dbReference type="EMBL" id="NJP37377.1"/>
    </source>
</evidence>
<gene>
    <name evidence="5 8" type="primary">prmC</name>
    <name evidence="8" type="ORF">HCN83_07225</name>
</gene>
<evidence type="ECO:0000256" key="2">
    <source>
        <dbReference type="ARBA" id="ARBA00022679"/>
    </source>
</evidence>
<dbReference type="Proteomes" id="UP000752012">
    <property type="component" value="Unassembled WGS sequence"/>
</dbReference>